<dbReference type="InterPro" id="IPR003557">
    <property type="entry name" value="Cyt_c_biogenesis_CcmC"/>
</dbReference>
<proteinExistence type="inferred from homology"/>
<feature type="transmembrane region" description="Helical" evidence="9">
    <location>
        <begin position="63"/>
        <end position="84"/>
    </location>
</feature>
<dbReference type="InterPro" id="IPR002541">
    <property type="entry name" value="Cyt_c_assembly"/>
</dbReference>
<keyword evidence="12" id="KW-1185">Reference proteome</keyword>
<comment type="function">
    <text evidence="1 9">Required for the export of heme to the periplasm for the biogenesis of c-type cytochromes.</text>
</comment>
<evidence type="ECO:0000259" key="10">
    <source>
        <dbReference type="Pfam" id="PF01578"/>
    </source>
</evidence>
<accession>A0ABV7ME97</accession>
<dbReference type="RefSeq" id="WP_189576666.1">
    <property type="nucleotide sequence ID" value="NZ_BMXU01000002.1"/>
</dbReference>
<evidence type="ECO:0000256" key="6">
    <source>
        <dbReference type="ARBA" id="ARBA00022748"/>
    </source>
</evidence>
<comment type="caution">
    <text evidence="11">The sequence shown here is derived from an EMBL/GenBank/DDBJ whole genome shotgun (WGS) entry which is preliminary data.</text>
</comment>
<feature type="transmembrane region" description="Helical" evidence="9">
    <location>
        <begin position="96"/>
        <end position="117"/>
    </location>
</feature>
<dbReference type="Pfam" id="PF01578">
    <property type="entry name" value="Cytochrom_C_asm"/>
    <property type="match status" value="1"/>
</dbReference>
<reference evidence="12" key="1">
    <citation type="journal article" date="2019" name="Int. J. Syst. Evol. Microbiol.">
        <title>The Global Catalogue of Microorganisms (GCM) 10K type strain sequencing project: providing services to taxonomists for standard genome sequencing and annotation.</title>
        <authorList>
            <consortium name="The Broad Institute Genomics Platform"/>
            <consortium name="The Broad Institute Genome Sequencing Center for Infectious Disease"/>
            <person name="Wu L."/>
            <person name="Ma J."/>
        </authorList>
    </citation>
    <scope>NUCLEOTIDE SEQUENCE [LARGE SCALE GENOMIC DNA]</scope>
    <source>
        <strain evidence="12">KCTC 22245</strain>
    </source>
</reference>
<evidence type="ECO:0000256" key="2">
    <source>
        <dbReference type="ARBA" id="ARBA00004141"/>
    </source>
</evidence>
<evidence type="ECO:0000256" key="3">
    <source>
        <dbReference type="ARBA" id="ARBA00005840"/>
    </source>
</evidence>
<keyword evidence="8 9" id="KW-0472">Membrane</keyword>
<evidence type="ECO:0000256" key="8">
    <source>
        <dbReference type="ARBA" id="ARBA00023136"/>
    </source>
</evidence>
<keyword evidence="6 9" id="KW-0201">Cytochrome c-type biogenesis</keyword>
<protein>
    <recommendedName>
        <fullName evidence="4 9">Heme exporter protein C</fullName>
    </recommendedName>
    <alternativeName>
        <fullName evidence="9">Cytochrome c-type biogenesis protein</fullName>
    </alternativeName>
</protein>
<evidence type="ECO:0000256" key="4">
    <source>
        <dbReference type="ARBA" id="ARBA00016463"/>
    </source>
</evidence>
<dbReference type="EMBL" id="JBHRVA010000003">
    <property type="protein sequence ID" value="MFC3303793.1"/>
    <property type="molecule type" value="Genomic_DNA"/>
</dbReference>
<keyword evidence="7 9" id="KW-1133">Transmembrane helix</keyword>
<evidence type="ECO:0000256" key="1">
    <source>
        <dbReference type="ARBA" id="ARBA00002442"/>
    </source>
</evidence>
<comment type="subcellular location">
    <subcellularLocation>
        <location evidence="9">Cell inner membrane</location>
    </subcellularLocation>
    <subcellularLocation>
        <location evidence="2">Membrane</location>
        <topology evidence="2">Multi-pass membrane protein</topology>
    </subcellularLocation>
</comment>
<evidence type="ECO:0000256" key="7">
    <source>
        <dbReference type="ARBA" id="ARBA00022989"/>
    </source>
</evidence>
<evidence type="ECO:0000313" key="12">
    <source>
        <dbReference type="Proteomes" id="UP001595607"/>
    </source>
</evidence>
<dbReference type="PRINTS" id="PR01386">
    <property type="entry name" value="CCMCBIOGNSIS"/>
</dbReference>
<sequence length="249" mass="27430">MPNALEKLANPEVFTRRTRPLILPFGAAAAVLLLLGSVIALFFSPPDFRQGESVRIMYVHVPAAWMALQTYAMIAVASLVGFVWKHRLADIAAREAATMGLAFAVLAIITGGLWGKVTWGVFWDWDPRMTSVLVLVFLYLGYIAIWQVIENEFTAARAAAILAMLGAVNLPIIKFSVDWWDSLHQKATVIREGGPSMPASMLTPLLIMALGYTCLFVFFLLMRIHTVLAKKKAPQRKASSARLEEAPAS</sequence>
<evidence type="ECO:0000256" key="9">
    <source>
        <dbReference type="RuleBase" id="RU364092"/>
    </source>
</evidence>
<organism evidence="11 12">
    <name type="scientific">Parvularcula lutaonensis</name>
    <dbReference type="NCBI Taxonomy" id="491923"/>
    <lineage>
        <taxon>Bacteria</taxon>
        <taxon>Pseudomonadati</taxon>
        <taxon>Pseudomonadota</taxon>
        <taxon>Alphaproteobacteria</taxon>
        <taxon>Parvularculales</taxon>
        <taxon>Parvularculaceae</taxon>
        <taxon>Parvularcula</taxon>
    </lineage>
</organism>
<name>A0ABV7ME97_9PROT</name>
<feature type="transmembrane region" description="Helical" evidence="9">
    <location>
        <begin position="21"/>
        <end position="43"/>
    </location>
</feature>
<dbReference type="Proteomes" id="UP001595607">
    <property type="component" value="Unassembled WGS sequence"/>
</dbReference>
<evidence type="ECO:0000313" key="11">
    <source>
        <dbReference type="EMBL" id="MFC3303793.1"/>
    </source>
</evidence>
<keyword evidence="9" id="KW-0813">Transport</keyword>
<dbReference type="NCBIfam" id="TIGR01191">
    <property type="entry name" value="ccmC"/>
    <property type="match status" value="1"/>
</dbReference>
<keyword evidence="9" id="KW-1003">Cell membrane</keyword>
<feature type="transmembrane region" description="Helical" evidence="9">
    <location>
        <begin position="129"/>
        <end position="146"/>
    </location>
</feature>
<feature type="transmembrane region" description="Helical" evidence="9">
    <location>
        <begin position="158"/>
        <end position="177"/>
    </location>
</feature>
<feature type="domain" description="Cytochrome c assembly protein" evidence="10">
    <location>
        <begin position="23"/>
        <end position="184"/>
    </location>
</feature>
<gene>
    <name evidence="9" type="primary">ccmC</name>
    <name evidence="11" type="ORF">ACFONP_13755</name>
</gene>
<dbReference type="InterPro" id="IPR045062">
    <property type="entry name" value="Cyt_c_biogenesis_CcsA/CcmC"/>
</dbReference>
<keyword evidence="5 9" id="KW-0812">Transmembrane</keyword>
<evidence type="ECO:0000256" key="5">
    <source>
        <dbReference type="ARBA" id="ARBA00022692"/>
    </source>
</evidence>
<feature type="transmembrane region" description="Helical" evidence="9">
    <location>
        <begin position="197"/>
        <end position="222"/>
    </location>
</feature>
<keyword evidence="9" id="KW-0997">Cell inner membrane</keyword>
<dbReference type="PANTHER" id="PTHR30071:SF1">
    <property type="entry name" value="CYTOCHROME B_B6 PROTEIN-RELATED"/>
    <property type="match status" value="1"/>
</dbReference>
<dbReference type="PANTHER" id="PTHR30071">
    <property type="entry name" value="HEME EXPORTER PROTEIN C"/>
    <property type="match status" value="1"/>
</dbReference>
<comment type="similarity">
    <text evidence="3 9">Belongs to the CcmC/CycZ/HelC family.</text>
</comment>